<dbReference type="Gene3D" id="3.40.50.1820">
    <property type="entry name" value="alpha/beta hydrolase"/>
    <property type="match status" value="1"/>
</dbReference>
<sequence length="670" mass="77289">MNCFPWQFSDLLKFSNETKLIPREYLYGNANKLSPKISYDGEYLAFIAPREGIMNIFVSYDLYNLSQAKPITFDKNRGIREFWWTYDNRILYSNDKNGDEDYKIYSVNIDTNDVTCLTPFENVQSKLIRLSPKFPHEIIIKINMPDPTTHNLYKINQKTLKITQIEMNNQSFNDYFVDDLLRVRCASKDAGINGKEIYVKDDNSDEKSDKWRLIISYNLDDATSSNVISLDNDGTIYLIDSHESEFNSLYKLDIENGKELELIAKPPDQKADINKILFHPATRKPLAYSVTYLRDQWFHLDEKILYDLVFLRNFDDSEFDIISQSLDNLIWTVSYESGNKPPKYYLYNRNDQSIHHLFDARPKLDQYTLGRVFPLIIESRDKLNLACYLTLPAGKYDTSAKYKPKNPLPLILHVHGGPWSRDYYCFKADSQLFANRGYAVLNVNYRSSIGLGKSLIRAGIGQWGKKMNNDLIDAVRWAIHNNVAIKEKIAIYGKSYGGYATLAGLAFTDVNDFEFACGIEFAGPSDLVKLIRTIPPYWKSSYEEFVYRLGGDPDTDKGKKYLESCSPSKHADNIKKPLLIAQGKNDPRVKYEKHNDILESLKRNKISAGYILYCDEGHGFVKPKNQLSFAAFTEKFLSTYLGGRHEQYDKDEFKNLNLKVECGKKLLGLT</sequence>
<comment type="caution">
    <text evidence="5">The sequence shown here is derived from an EMBL/GenBank/DDBJ whole genome shotgun (WGS) entry which is preliminary data.</text>
</comment>
<evidence type="ECO:0000259" key="4">
    <source>
        <dbReference type="Pfam" id="PF00326"/>
    </source>
</evidence>
<evidence type="ECO:0000256" key="1">
    <source>
        <dbReference type="ARBA" id="ARBA00010040"/>
    </source>
</evidence>
<feature type="domain" description="Peptidase S9 prolyl oligopeptidase catalytic" evidence="4">
    <location>
        <begin position="426"/>
        <end position="643"/>
    </location>
</feature>
<dbReference type="EMBL" id="WTPW01000158">
    <property type="protein sequence ID" value="KAF0541060.1"/>
    <property type="molecule type" value="Genomic_DNA"/>
</dbReference>
<dbReference type="AlphaFoldDB" id="A0A8H4ERG7"/>
<dbReference type="InterPro" id="IPR011042">
    <property type="entry name" value="6-blade_b-propeller_TolB-like"/>
</dbReference>
<dbReference type="Pfam" id="PF00326">
    <property type="entry name" value="Peptidase_S9"/>
    <property type="match status" value="1"/>
</dbReference>
<dbReference type="SUPFAM" id="SSF82171">
    <property type="entry name" value="DPP6 N-terminal domain-like"/>
    <property type="match status" value="1"/>
</dbReference>
<evidence type="ECO:0000313" key="5">
    <source>
        <dbReference type="EMBL" id="KAF0541060.1"/>
    </source>
</evidence>
<keyword evidence="6" id="KW-1185">Reference proteome</keyword>
<dbReference type="OrthoDB" id="416344at2759"/>
<evidence type="ECO:0000256" key="2">
    <source>
        <dbReference type="ARBA" id="ARBA00022801"/>
    </source>
</evidence>
<name>A0A8H4ERG7_GIGMA</name>
<comment type="similarity">
    <text evidence="1">Belongs to the peptidase S9C family.</text>
</comment>
<dbReference type="Gene3D" id="2.120.10.30">
    <property type="entry name" value="TolB, C-terminal domain"/>
    <property type="match status" value="1"/>
</dbReference>
<reference evidence="5 6" key="1">
    <citation type="journal article" date="2019" name="Environ. Microbiol.">
        <title>At the nexus of three kingdoms: the genome of the mycorrhizal fungus Gigaspora margarita provides insights into plant, endobacterial and fungal interactions.</title>
        <authorList>
            <person name="Venice F."/>
            <person name="Ghignone S."/>
            <person name="Salvioli di Fossalunga A."/>
            <person name="Amselem J."/>
            <person name="Novero M."/>
            <person name="Xianan X."/>
            <person name="Sedzielewska Toro K."/>
            <person name="Morin E."/>
            <person name="Lipzen A."/>
            <person name="Grigoriev I.V."/>
            <person name="Henrissat B."/>
            <person name="Martin F.M."/>
            <person name="Bonfante P."/>
        </authorList>
    </citation>
    <scope>NUCLEOTIDE SEQUENCE [LARGE SCALE GENOMIC DNA]</scope>
    <source>
        <strain evidence="5 6">BEG34</strain>
    </source>
</reference>
<protein>
    <recommendedName>
        <fullName evidence="3">Dipeptidyl-peptidase V</fullName>
    </recommendedName>
</protein>
<accession>A0A8H4ERG7</accession>
<dbReference type="InterPro" id="IPR001375">
    <property type="entry name" value="Peptidase_S9_cat"/>
</dbReference>
<gene>
    <name evidence="5" type="ORF">F8M41_005903</name>
</gene>
<proteinExistence type="inferred from homology"/>
<evidence type="ECO:0000256" key="3">
    <source>
        <dbReference type="ARBA" id="ARBA00032829"/>
    </source>
</evidence>
<dbReference type="GO" id="GO:0006508">
    <property type="term" value="P:proteolysis"/>
    <property type="evidence" value="ECO:0007669"/>
    <property type="project" value="InterPro"/>
</dbReference>
<evidence type="ECO:0000313" key="6">
    <source>
        <dbReference type="Proteomes" id="UP000439903"/>
    </source>
</evidence>
<keyword evidence="2" id="KW-0378">Hydrolase</keyword>
<dbReference type="Proteomes" id="UP000439903">
    <property type="component" value="Unassembled WGS sequence"/>
</dbReference>
<dbReference type="PANTHER" id="PTHR42776:SF27">
    <property type="entry name" value="DIPEPTIDYL PEPTIDASE FAMILY MEMBER 6"/>
    <property type="match status" value="1"/>
</dbReference>
<organism evidence="5 6">
    <name type="scientific">Gigaspora margarita</name>
    <dbReference type="NCBI Taxonomy" id="4874"/>
    <lineage>
        <taxon>Eukaryota</taxon>
        <taxon>Fungi</taxon>
        <taxon>Fungi incertae sedis</taxon>
        <taxon>Mucoromycota</taxon>
        <taxon>Glomeromycotina</taxon>
        <taxon>Glomeromycetes</taxon>
        <taxon>Diversisporales</taxon>
        <taxon>Gigasporaceae</taxon>
        <taxon>Gigaspora</taxon>
    </lineage>
</organism>
<dbReference type="SUPFAM" id="SSF53474">
    <property type="entry name" value="alpha/beta-Hydrolases"/>
    <property type="match status" value="1"/>
</dbReference>
<dbReference type="PANTHER" id="PTHR42776">
    <property type="entry name" value="SERINE PEPTIDASE S9 FAMILY MEMBER"/>
    <property type="match status" value="1"/>
</dbReference>
<dbReference type="InterPro" id="IPR029058">
    <property type="entry name" value="AB_hydrolase_fold"/>
</dbReference>
<dbReference type="GO" id="GO:0004252">
    <property type="term" value="F:serine-type endopeptidase activity"/>
    <property type="evidence" value="ECO:0007669"/>
    <property type="project" value="TreeGrafter"/>
</dbReference>